<keyword evidence="1" id="KW-0812">Transmembrane</keyword>
<name>A0A1A8VES2_NOTFU</name>
<feature type="transmembrane region" description="Helical" evidence="1">
    <location>
        <begin position="95"/>
        <end position="111"/>
    </location>
</feature>
<sequence>PSGFTHRRLELLFYITLLTVPWSPLSPPPACRPARFPVCLPTSSRSAAISASLSATQPVHSSQPGSSASVSCLSPFGFNYPAQPHQRPKRSQSRSLLFSFGVVLYFYYWFLNKYYL</sequence>
<keyword evidence="2" id="KW-0732">Signal</keyword>
<evidence type="ECO:0000256" key="1">
    <source>
        <dbReference type="SAM" id="Phobius"/>
    </source>
</evidence>
<organism evidence="3">
    <name type="scientific">Nothobranchius furzeri</name>
    <name type="common">Turquoise killifish</name>
    <dbReference type="NCBI Taxonomy" id="105023"/>
    <lineage>
        <taxon>Eukaryota</taxon>
        <taxon>Metazoa</taxon>
        <taxon>Chordata</taxon>
        <taxon>Craniata</taxon>
        <taxon>Vertebrata</taxon>
        <taxon>Euteleostomi</taxon>
        <taxon>Actinopterygii</taxon>
        <taxon>Neopterygii</taxon>
        <taxon>Teleostei</taxon>
        <taxon>Neoteleostei</taxon>
        <taxon>Acanthomorphata</taxon>
        <taxon>Ovalentaria</taxon>
        <taxon>Atherinomorphae</taxon>
        <taxon>Cyprinodontiformes</taxon>
        <taxon>Nothobranchiidae</taxon>
        <taxon>Nothobranchius</taxon>
    </lineage>
</organism>
<protein>
    <submittedName>
        <fullName evidence="3">Nuclear factor I/A</fullName>
    </submittedName>
</protein>
<keyword evidence="1" id="KW-0472">Membrane</keyword>
<keyword evidence="1" id="KW-1133">Transmembrane helix</keyword>
<reference evidence="3" key="2">
    <citation type="submission" date="2016-06" db="EMBL/GenBank/DDBJ databases">
        <title>The genome of a short-lived fish provides insights into sex chromosome evolution and the genetic control of aging.</title>
        <authorList>
            <person name="Reichwald K."/>
            <person name="Felder M."/>
            <person name="Petzold A."/>
            <person name="Koch P."/>
            <person name="Groth M."/>
            <person name="Platzer M."/>
        </authorList>
    </citation>
    <scope>NUCLEOTIDE SEQUENCE</scope>
    <source>
        <tissue evidence="3">Brain</tissue>
    </source>
</reference>
<proteinExistence type="predicted"/>
<evidence type="ECO:0000256" key="2">
    <source>
        <dbReference type="SAM" id="SignalP"/>
    </source>
</evidence>
<dbReference type="EMBL" id="HAEJ01017241">
    <property type="protein sequence ID" value="SBS57698.1"/>
    <property type="molecule type" value="Transcribed_RNA"/>
</dbReference>
<feature type="chain" id="PRO_5008380509" evidence="2">
    <location>
        <begin position="25"/>
        <end position="116"/>
    </location>
</feature>
<feature type="non-terminal residue" evidence="3">
    <location>
        <position position="1"/>
    </location>
</feature>
<accession>A0A1A8VES2</accession>
<gene>
    <name evidence="3" type="primary">NFIA</name>
</gene>
<dbReference type="AlphaFoldDB" id="A0A1A8VES2"/>
<evidence type="ECO:0000313" key="3">
    <source>
        <dbReference type="EMBL" id="SBS57698.1"/>
    </source>
</evidence>
<reference evidence="3" key="1">
    <citation type="submission" date="2016-05" db="EMBL/GenBank/DDBJ databases">
        <authorList>
            <person name="Lavstsen T."/>
            <person name="Jespersen J.S."/>
        </authorList>
    </citation>
    <scope>NUCLEOTIDE SEQUENCE</scope>
    <source>
        <tissue evidence="3">Brain</tissue>
    </source>
</reference>
<feature type="signal peptide" evidence="2">
    <location>
        <begin position="1"/>
        <end position="24"/>
    </location>
</feature>